<dbReference type="PANTHER" id="PTHR43244:SF1">
    <property type="entry name" value="5,10-METHYLENETETRAHYDROMETHANOPTERIN REDUCTASE"/>
    <property type="match status" value="1"/>
</dbReference>
<sequence length="332" mass="35330">MENSTYASRVSLFFPVMPLQPGTIEGFARIVRDAGLARLWMGQSLTFDTYHLFAYLAGRGLSVPTGTAVSLMPLRHPYDAAVQARSVALFTGQPMIAGFGPGGVEFVSSLRGSAYRSPLRASREYLSMVRALVNGEPVESSGEYHCLHGMLPPLPPEAPRVDVGVGVLRAGMAKVAGEVADAAITWLTPLPYITDVLAPAMREGAREQDRQPPRIVSLVHFAVDRPGRDPRRLVLAANDKHLGTRHYTAMLRSAGLNADPADPAGGADALIESGVFLTGSAQEIGRQVVEHLHSGVDEVVLSPGGVLLSHGEQAALTDVRDVVAELSGADRV</sequence>
<protein>
    <recommendedName>
        <fullName evidence="2">Luciferase-like domain-containing protein</fullName>
    </recommendedName>
</protein>
<gene>
    <name evidence="3" type="ORF">GCM10010422_68550</name>
</gene>
<dbReference type="RefSeq" id="WP_346165006.1">
    <property type="nucleotide sequence ID" value="NZ_BAAATL010000039.1"/>
</dbReference>
<dbReference type="InterPro" id="IPR036661">
    <property type="entry name" value="Luciferase-like_sf"/>
</dbReference>
<dbReference type="Gene3D" id="3.20.20.30">
    <property type="entry name" value="Luciferase-like domain"/>
    <property type="match status" value="1"/>
</dbReference>
<reference evidence="4" key="1">
    <citation type="journal article" date="2019" name="Int. J. Syst. Evol. Microbiol.">
        <title>The Global Catalogue of Microorganisms (GCM) 10K type strain sequencing project: providing services to taxonomists for standard genome sequencing and annotation.</title>
        <authorList>
            <consortium name="The Broad Institute Genomics Platform"/>
            <consortium name="The Broad Institute Genome Sequencing Center for Infectious Disease"/>
            <person name="Wu L."/>
            <person name="Ma J."/>
        </authorList>
    </citation>
    <scope>NUCLEOTIDE SEQUENCE [LARGE SCALE GENOMIC DNA]</scope>
    <source>
        <strain evidence="4">JCM 6923</strain>
    </source>
</reference>
<dbReference type="InterPro" id="IPR011251">
    <property type="entry name" value="Luciferase-like_dom"/>
</dbReference>
<evidence type="ECO:0000256" key="1">
    <source>
        <dbReference type="ARBA" id="ARBA00023002"/>
    </source>
</evidence>
<keyword evidence="1" id="KW-0560">Oxidoreductase</keyword>
<keyword evidence="4" id="KW-1185">Reference proteome</keyword>
<dbReference type="CDD" id="cd01097">
    <property type="entry name" value="Tetrahydromethanopterin_reductase"/>
    <property type="match status" value="1"/>
</dbReference>
<proteinExistence type="predicted"/>
<dbReference type="Pfam" id="PF00296">
    <property type="entry name" value="Bac_luciferase"/>
    <property type="match status" value="1"/>
</dbReference>
<dbReference type="InterPro" id="IPR050564">
    <property type="entry name" value="F420-G6PD/mer"/>
</dbReference>
<dbReference type="SUPFAM" id="SSF51679">
    <property type="entry name" value="Bacterial luciferase-like"/>
    <property type="match status" value="1"/>
</dbReference>
<evidence type="ECO:0000313" key="3">
    <source>
        <dbReference type="EMBL" id="GAA2507651.1"/>
    </source>
</evidence>
<dbReference type="Proteomes" id="UP001501721">
    <property type="component" value="Unassembled WGS sequence"/>
</dbReference>
<dbReference type="PANTHER" id="PTHR43244">
    <property type="match status" value="1"/>
</dbReference>
<evidence type="ECO:0000313" key="4">
    <source>
        <dbReference type="Proteomes" id="UP001501721"/>
    </source>
</evidence>
<organism evidence="3 4">
    <name type="scientific">Streptomyces graminearus</name>
    <dbReference type="NCBI Taxonomy" id="284030"/>
    <lineage>
        <taxon>Bacteria</taxon>
        <taxon>Bacillati</taxon>
        <taxon>Actinomycetota</taxon>
        <taxon>Actinomycetes</taxon>
        <taxon>Kitasatosporales</taxon>
        <taxon>Streptomycetaceae</taxon>
        <taxon>Streptomyces</taxon>
    </lineage>
</organism>
<evidence type="ECO:0000259" key="2">
    <source>
        <dbReference type="Pfam" id="PF00296"/>
    </source>
</evidence>
<dbReference type="EMBL" id="BAAATL010000039">
    <property type="protein sequence ID" value="GAA2507651.1"/>
    <property type="molecule type" value="Genomic_DNA"/>
</dbReference>
<feature type="domain" description="Luciferase-like" evidence="2">
    <location>
        <begin position="24"/>
        <end position="297"/>
    </location>
</feature>
<name>A0ABP6A348_9ACTN</name>
<comment type="caution">
    <text evidence="3">The sequence shown here is derived from an EMBL/GenBank/DDBJ whole genome shotgun (WGS) entry which is preliminary data.</text>
</comment>
<accession>A0ABP6A348</accession>